<keyword evidence="2" id="KW-1185">Reference proteome</keyword>
<organism evidence="1 2">
    <name type="scientific">Siminovitchia sediminis</name>
    <dbReference type="NCBI Taxonomy" id="1274353"/>
    <lineage>
        <taxon>Bacteria</taxon>
        <taxon>Bacillati</taxon>
        <taxon>Bacillota</taxon>
        <taxon>Bacilli</taxon>
        <taxon>Bacillales</taxon>
        <taxon>Bacillaceae</taxon>
        <taxon>Siminovitchia</taxon>
    </lineage>
</organism>
<sequence length="56" mass="6639">MGTEMDEIKARINQMRKILIAEESGLNSDSTLWYSQKLDELVTRYQKLNNDRYTKV</sequence>
<comment type="caution">
    <text evidence="1">The sequence shown here is derived from an EMBL/GenBank/DDBJ whole genome shotgun (WGS) entry which is preliminary data.</text>
</comment>
<proteinExistence type="predicted"/>
<dbReference type="InterPro" id="IPR037208">
    <property type="entry name" value="Spo0E-like_sf"/>
</dbReference>
<protein>
    <submittedName>
        <fullName evidence="1">Spo0E family sporulation regulatory protein-aspartic acid phosphatase</fullName>
    </submittedName>
</protein>
<gene>
    <name evidence="1" type="ORF">ACFSCZ_15630</name>
</gene>
<name>A0ABW4KKX3_9BACI</name>
<dbReference type="Proteomes" id="UP001597301">
    <property type="component" value="Unassembled WGS sequence"/>
</dbReference>
<dbReference type="Gene3D" id="4.10.280.10">
    <property type="entry name" value="Helix-loop-helix DNA-binding domain"/>
    <property type="match status" value="1"/>
</dbReference>
<accession>A0ABW4KKX3</accession>
<dbReference type="RefSeq" id="WP_380775130.1">
    <property type="nucleotide sequence ID" value="NZ_JBHUEO010000060.1"/>
</dbReference>
<dbReference type="EMBL" id="JBHUEO010000060">
    <property type="protein sequence ID" value="MFD1708153.1"/>
    <property type="molecule type" value="Genomic_DNA"/>
</dbReference>
<dbReference type="SUPFAM" id="SSF140500">
    <property type="entry name" value="BAS1536-like"/>
    <property type="match status" value="1"/>
</dbReference>
<evidence type="ECO:0000313" key="1">
    <source>
        <dbReference type="EMBL" id="MFD1708153.1"/>
    </source>
</evidence>
<reference evidence="2" key="1">
    <citation type="journal article" date="2019" name="Int. J. Syst. Evol. Microbiol.">
        <title>The Global Catalogue of Microorganisms (GCM) 10K type strain sequencing project: providing services to taxonomists for standard genome sequencing and annotation.</title>
        <authorList>
            <consortium name="The Broad Institute Genomics Platform"/>
            <consortium name="The Broad Institute Genome Sequencing Center for Infectious Disease"/>
            <person name="Wu L."/>
            <person name="Ma J."/>
        </authorList>
    </citation>
    <scope>NUCLEOTIDE SEQUENCE [LARGE SCALE GENOMIC DNA]</scope>
    <source>
        <strain evidence="2">CGMCC 1.12295</strain>
    </source>
</reference>
<dbReference type="InterPro" id="IPR018540">
    <property type="entry name" value="Spo0E-like"/>
</dbReference>
<evidence type="ECO:0000313" key="2">
    <source>
        <dbReference type="Proteomes" id="UP001597301"/>
    </source>
</evidence>
<dbReference type="InterPro" id="IPR036638">
    <property type="entry name" value="HLH_DNA-bd_sf"/>
</dbReference>
<dbReference type="Pfam" id="PF09388">
    <property type="entry name" value="SpoOE-like"/>
    <property type="match status" value="1"/>
</dbReference>